<evidence type="ECO:0000313" key="12">
    <source>
        <dbReference type="EMBL" id="AZA95752.1"/>
    </source>
</evidence>
<evidence type="ECO:0000256" key="9">
    <source>
        <dbReference type="SAM" id="SignalP"/>
    </source>
</evidence>
<dbReference type="Proteomes" id="UP000274073">
    <property type="component" value="Chromosome"/>
</dbReference>
<dbReference type="Gene3D" id="2.170.130.10">
    <property type="entry name" value="TonB-dependent receptor, plug domain"/>
    <property type="match status" value="1"/>
</dbReference>
<protein>
    <submittedName>
        <fullName evidence="11">TonB-dependent receptor</fullName>
    </submittedName>
</protein>
<feature type="signal peptide" evidence="9">
    <location>
        <begin position="1"/>
        <end position="23"/>
    </location>
</feature>
<reference evidence="13 14" key="1">
    <citation type="submission" date="2018-11" db="EMBL/GenBank/DDBJ databases">
        <title>Proposal to divide the Flavobacteriaceae and reorganize its genera based on Amino Acid Identity values calculated from whole genome sequences.</title>
        <authorList>
            <person name="Nicholson A.C."/>
            <person name="Gulvik C.A."/>
            <person name="Whitney A.M."/>
            <person name="Humrighouse B.W."/>
            <person name="Bell M."/>
            <person name="Holmes B."/>
            <person name="Steigerwalt A.G."/>
            <person name="Villarma A."/>
            <person name="Sheth M."/>
            <person name="Batra D."/>
            <person name="Pryor J."/>
            <person name="Bernardet J.-F."/>
            <person name="Hugo C."/>
            <person name="Kampfer P."/>
            <person name="Newman J."/>
            <person name="McQuiston J.R."/>
        </authorList>
    </citation>
    <scope>NUCLEOTIDE SEQUENCE [LARGE SCALE GENOMIC DNA]</scope>
    <source>
        <strain evidence="11 13">G0207</strain>
        <strain evidence="12 14">H5143</strain>
    </source>
</reference>
<dbReference type="EMBL" id="CP033915">
    <property type="protein sequence ID" value="AZA87253.1"/>
    <property type="molecule type" value="Genomic_DNA"/>
</dbReference>
<dbReference type="PANTHER" id="PTHR30069:SF50">
    <property type="entry name" value="TONB-DEPENDENT RECEPTOR HI_1217-RELATED"/>
    <property type="match status" value="1"/>
</dbReference>
<evidence type="ECO:0000256" key="8">
    <source>
        <dbReference type="ARBA" id="ARBA00023237"/>
    </source>
</evidence>
<dbReference type="Gene3D" id="2.40.170.20">
    <property type="entry name" value="TonB-dependent receptor, beta-barrel domain"/>
    <property type="match status" value="1"/>
</dbReference>
<dbReference type="PANTHER" id="PTHR30069">
    <property type="entry name" value="TONB-DEPENDENT OUTER MEMBRANE RECEPTOR"/>
    <property type="match status" value="1"/>
</dbReference>
<evidence type="ECO:0000256" key="3">
    <source>
        <dbReference type="ARBA" id="ARBA00022452"/>
    </source>
</evidence>
<dbReference type="SUPFAM" id="SSF56935">
    <property type="entry name" value="Porins"/>
    <property type="match status" value="1"/>
</dbReference>
<evidence type="ECO:0000259" key="10">
    <source>
        <dbReference type="Pfam" id="PF07715"/>
    </source>
</evidence>
<proteinExistence type="predicted"/>
<dbReference type="GO" id="GO:0009279">
    <property type="term" value="C:cell outer membrane"/>
    <property type="evidence" value="ECO:0007669"/>
    <property type="project" value="UniProtKB-SubCell"/>
</dbReference>
<dbReference type="AlphaFoldDB" id="A0AAD0YEZ9"/>
<keyword evidence="6" id="KW-0798">TonB box</keyword>
<evidence type="ECO:0000313" key="11">
    <source>
        <dbReference type="EMBL" id="AZA87253.1"/>
    </source>
</evidence>
<dbReference type="RefSeq" id="WP_123854538.1">
    <property type="nucleotide sequence ID" value="NZ_CP033912.1"/>
</dbReference>
<keyword evidence="7" id="KW-0472">Membrane</keyword>
<keyword evidence="8" id="KW-0998">Cell outer membrane</keyword>
<dbReference type="InterPro" id="IPR010917">
    <property type="entry name" value="TonB_rcpt_CS"/>
</dbReference>
<evidence type="ECO:0000256" key="1">
    <source>
        <dbReference type="ARBA" id="ARBA00004571"/>
    </source>
</evidence>
<keyword evidence="3" id="KW-1134">Transmembrane beta strand</keyword>
<keyword evidence="4" id="KW-0812">Transmembrane</keyword>
<feature type="chain" id="PRO_5041963147" evidence="9">
    <location>
        <begin position="24"/>
        <end position="888"/>
    </location>
</feature>
<dbReference type="InterPro" id="IPR039426">
    <property type="entry name" value="TonB-dep_rcpt-like"/>
</dbReference>
<dbReference type="InterPro" id="IPR036942">
    <property type="entry name" value="Beta-barrel_TonB_sf"/>
</dbReference>
<feature type="domain" description="TonB-dependent receptor plug" evidence="10">
    <location>
        <begin position="50"/>
        <end position="158"/>
    </location>
</feature>
<keyword evidence="2" id="KW-0813">Transport</keyword>
<evidence type="ECO:0000256" key="6">
    <source>
        <dbReference type="ARBA" id="ARBA00023077"/>
    </source>
</evidence>
<dbReference type="Proteomes" id="UP000281741">
    <property type="component" value="Chromosome"/>
</dbReference>
<sequence length="888" mass="98089">MKLINKSMLTAIITLSTASVYYAQQVQDTASKSKDIEEVVLTGVADIAKDRKTPVAVSTIKAAQIAERLGNQELPEILNTTPSVYVTKGGGGFGDASIRVRGFGNSNIAVMINGIPVNDMENGAVYWSNWAGLSDVTTAIQMQRGLGSSKLAIASVGGTMNYITKSSDMKRQGIVNVGLANDGYLKTSFAYNTGKSAQGWSSSFLLSRTAGAMYFDGSDFESYNYYFALGYQPNEKHDLQFTFTGAPQWHNQNFTNSIATYLDMGDGLLDGKKATDPNRKYNSNWGLLNGEQFSTNTNYYSKPIMSLNWDWKISEKSKLSTVGYASFGRGGGTGFLGSINGKSIFNVAKTADGQMRWDDIVRWNQGAVIADFTNNAGTAAPANATPGIATRNNGIVRRAHVNSHNWYGILTNFQHKINENWNFSAGFDGRYYYGYHPGVITDFLGNREYRENQNLNQQPYYTVTESYKAKPSANPFAKAIKDDSQIASRNYDGEVLWYGVFGQVEYSKDKISAFIQGSASNQGFQRIDNWIVDGVTRQPNAVTGEVVNRKTGFKNILGYNAKGGINYNIDEMHNVFANIGYYSRQPFITAVYPNNQQVLNPNLTNEKIFSAELGYGFRSSDFKANVNLYRTSWADRFARRTGLTIDPDNNPATNNSFLNAYAEVNGITEVHSGIEFEGFYKVGKFLELEGAVSIGDWKYTKDATSTAYDENNNPINLSSGSNVSTLALDGVKVGDAAQFTTSLVAIVKPIEGLRIFANWRYYDKLYAGFNVNDFDNSRNSANYIAPATEFGALELPDYHLFDLGASYRFNIKGGQSFTIGANVYNLFDTTYISESTSNVHANQSRRNFTSDAAYNSYVNAGQWNGVSQQNTVYFGFGRTWAANITFTF</sequence>
<evidence type="ECO:0000313" key="13">
    <source>
        <dbReference type="Proteomes" id="UP000274073"/>
    </source>
</evidence>
<dbReference type="PROSITE" id="PS01156">
    <property type="entry name" value="TONB_DEPENDENT_REC_2"/>
    <property type="match status" value="1"/>
</dbReference>
<evidence type="ECO:0000256" key="5">
    <source>
        <dbReference type="ARBA" id="ARBA00022729"/>
    </source>
</evidence>
<keyword evidence="14" id="KW-1185">Reference proteome</keyword>
<gene>
    <name evidence="11" type="ORF">EG349_10840</name>
    <name evidence="12" type="ORF">EG353_09295</name>
</gene>
<comment type="subcellular location">
    <subcellularLocation>
        <location evidence="1">Cell outer membrane</location>
        <topology evidence="1">Multi-pass membrane protein</topology>
    </subcellularLocation>
</comment>
<dbReference type="InterPro" id="IPR012910">
    <property type="entry name" value="Plug_dom"/>
</dbReference>
<dbReference type="EMBL" id="CP033912">
    <property type="protein sequence ID" value="AZA95752.1"/>
    <property type="molecule type" value="Genomic_DNA"/>
</dbReference>
<evidence type="ECO:0000256" key="7">
    <source>
        <dbReference type="ARBA" id="ARBA00023136"/>
    </source>
</evidence>
<dbReference type="GO" id="GO:0044718">
    <property type="term" value="P:siderophore transmembrane transport"/>
    <property type="evidence" value="ECO:0007669"/>
    <property type="project" value="TreeGrafter"/>
</dbReference>
<evidence type="ECO:0000256" key="2">
    <source>
        <dbReference type="ARBA" id="ARBA00022448"/>
    </source>
</evidence>
<dbReference type="Pfam" id="PF07715">
    <property type="entry name" value="Plug"/>
    <property type="match status" value="1"/>
</dbReference>
<dbReference type="GO" id="GO:0015344">
    <property type="term" value="F:siderophore uptake transmembrane transporter activity"/>
    <property type="evidence" value="ECO:0007669"/>
    <property type="project" value="TreeGrafter"/>
</dbReference>
<keyword evidence="5 9" id="KW-0732">Signal</keyword>
<keyword evidence="11" id="KW-0675">Receptor</keyword>
<dbReference type="InterPro" id="IPR037066">
    <property type="entry name" value="Plug_dom_sf"/>
</dbReference>
<evidence type="ECO:0000256" key="4">
    <source>
        <dbReference type="ARBA" id="ARBA00022692"/>
    </source>
</evidence>
<evidence type="ECO:0000313" key="14">
    <source>
        <dbReference type="Proteomes" id="UP000281741"/>
    </source>
</evidence>
<organism evidence="11 13">
    <name type="scientific">Chryseobacterium shandongense</name>
    <dbReference type="NCBI Taxonomy" id="1493872"/>
    <lineage>
        <taxon>Bacteria</taxon>
        <taxon>Pseudomonadati</taxon>
        <taxon>Bacteroidota</taxon>
        <taxon>Flavobacteriia</taxon>
        <taxon>Flavobacteriales</taxon>
        <taxon>Weeksellaceae</taxon>
        <taxon>Chryseobacterium group</taxon>
        <taxon>Chryseobacterium</taxon>
    </lineage>
</organism>
<name>A0AAD0YEZ9_9FLAO</name>
<accession>A0AAD0YEZ9</accession>